<evidence type="ECO:0000259" key="4">
    <source>
        <dbReference type="SMART" id="SM01037"/>
    </source>
</evidence>
<keyword evidence="3" id="KW-0568">Pathogenesis-related protein</keyword>
<dbReference type="Proteomes" id="UP000238479">
    <property type="component" value="Chromosome 6"/>
</dbReference>
<dbReference type="GO" id="GO:0004864">
    <property type="term" value="F:protein phosphatase inhibitor activity"/>
    <property type="evidence" value="ECO:0007669"/>
    <property type="project" value="InterPro"/>
</dbReference>
<dbReference type="InterPro" id="IPR000916">
    <property type="entry name" value="Bet_v_I/MLP"/>
</dbReference>
<feature type="domain" description="Bet v I/Major latex protein" evidence="4">
    <location>
        <begin position="1"/>
        <end position="155"/>
    </location>
</feature>
<dbReference type="GO" id="GO:0010427">
    <property type="term" value="F:abscisic acid binding"/>
    <property type="evidence" value="ECO:0007669"/>
    <property type="project" value="InterPro"/>
</dbReference>
<dbReference type="AlphaFoldDB" id="A0A2P6PWZ0"/>
<evidence type="ECO:0000256" key="1">
    <source>
        <dbReference type="ARBA" id="ARBA00009744"/>
    </source>
</evidence>
<dbReference type="Pfam" id="PF00407">
    <property type="entry name" value="Bet_v_1"/>
    <property type="match status" value="1"/>
</dbReference>
<dbReference type="GO" id="GO:0038023">
    <property type="term" value="F:signaling receptor activity"/>
    <property type="evidence" value="ECO:0007669"/>
    <property type="project" value="InterPro"/>
</dbReference>
<reference evidence="5 6" key="1">
    <citation type="journal article" date="2018" name="Nat. Genet.">
        <title>The Rosa genome provides new insights in the design of modern roses.</title>
        <authorList>
            <person name="Bendahmane M."/>
        </authorList>
    </citation>
    <scope>NUCLEOTIDE SEQUENCE [LARGE SCALE GENOMIC DNA]</scope>
    <source>
        <strain evidence="6">cv. Old Blush</strain>
    </source>
</reference>
<dbReference type="CDD" id="cd07816">
    <property type="entry name" value="Bet_v1-like"/>
    <property type="match status" value="1"/>
</dbReference>
<comment type="caution">
    <text evidence="5">The sequence shown here is derived from an EMBL/GenBank/DDBJ whole genome shotgun (WGS) entry which is preliminary data.</text>
</comment>
<dbReference type="GO" id="GO:0006952">
    <property type="term" value="P:defense response"/>
    <property type="evidence" value="ECO:0007669"/>
    <property type="project" value="UniProtKB-KW"/>
</dbReference>
<dbReference type="Gene3D" id="3.30.530.20">
    <property type="match status" value="1"/>
</dbReference>
<organism evidence="5 6">
    <name type="scientific">Rosa chinensis</name>
    <name type="common">China rose</name>
    <dbReference type="NCBI Taxonomy" id="74649"/>
    <lineage>
        <taxon>Eukaryota</taxon>
        <taxon>Viridiplantae</taxon>
        <taxon>Streptophyta</taxon>
        <taxon>Embryophyta</taxon>
        <taxon>Tracheophyta</taxon>
        <taxon>Spermatophyta</taxon>
        <taxon>Magnoliopsida</taxon>
        <taxon>eudicotyledons</taxon>
        <taxon>Gunneridae</taxon>
        <taxon>Pentapetalae</taxon>
        <taxon>rosids</taxon>
        <taxon>fabids</taxon>
        <taxon>Rosales</taxon>
        <taxon>Rosaceae</taxon>
        <taxon>Rosoideae</taxon>
        <taxon>Rosoideae incertae sedis</taxon>
        <taxon>Rosa</taxon>
    </lineage>
</organism>
<dbReference type="InterPro" id="IPR024949">
    <property type="entry name" value="Bet_v_I_allergen"/>
</dbReference>
<gene>
    <name evidence="5" type="ORF">RchiOBHm_Chr6g0294541</name>
</gene>
<evidence type="ECO:0000313" key="6">
    <source>
        <dbReference type="Proteomes" id="UP000238479"/>
    </source>
</evidence>
<dbReference type="OrthoDB" id="1565598at2759"/>
<dbReference type="EMBL" id="PDCK01000044">
    <property type="protein sequence ID" value="PRQ26435.1"/>
    <property type="molecule type" value="Genomic_DNA"/>
</dbReference>
<dbReference type="STRING" id="74649.A0A2P6PWZ0"/>
<dbReference type="InterPro" id="IPR050279">
    <property type="entry name" value="Plant_def-hormone_signal"/>
</dbReference>
<protein>
    <submittedName>
        <fullName evidence="5">Putative START-like domain, Bet v I type allergen</fullName>
    </submittedName>
</protein>
<evidence type="ECO:0000313" key="5">
    <source>
        <dbReference type="EMBL" id="PRQ26435.1"/>
    </source>
</evidence>
<dbReference type="FunFam" id="3.30.530.20:FF:000007">
    <property type="entry name" value="Major pollen allergen Bet v 1-A"/>
    <property type="match status" value="1"/>
</dbReference>
<dbReference type="Gramene" id="PRQ26435">
    <property type="protein sequence ID" value="PRQ26435"/>
    <property type="gene ID" value="RchiOBHm_Chr6g0294541"/>
</dbReference>
<proteinExistence type="inferred from homology"/>
<dbReference type="OMA" id="CKMMSEY"/>
<dbReference type="GO" id="GO:0009738">
    <property type="term" value="P:abscisic acid-activated signaling pathway"/>
    <property type="evidence" value="ECO:0007669"/>
    <property type="project" value="InterPro"/>
</dbReference>
<comment type="similarity">
    <text evidence="1">Belongs to the BetVI family.</text>
</comment>
<accession>A0A2P6PWZ0</accession>
<name>A0A2P6PWZ0_ROSCH</name>
<dbReference type="SMART" id="SM01037">
    <property type="entry name" value="Bet_v_1"/>
    <property type="match status" value="1"/>
</dbReference>
<dbReference type="PANTHER" id="PTHR31213">
    <property type="entry name" value="OS08G0374000 PROTEIN-RELATED"/>
    <property type="match status" value="1"/>
</dbReference>
<dbReference type="InterPro" id="IPR023393">
    <property type="entry name" value="START-like_dom_sf"/>
</dbReference>
<dbReference type="PRINTS" id="PR00634">
    <property type="entry name" value="BETALLERGEN"/>
</dbReference>
<dbReference type="GO" id="GO:0005737">
    <property type="term" value="C:cytoplasm"/>
    <property type="evidence" value="ECO:0007669"/>
    <property type="project" value="TreeGrafter"/>
</dbReference>
<evidence type="ECO:0000256" key="3">
    <source>
        <dbReference type="ARBA" id="ARBA00023265"/>
    </source>
</evidence>
<dbReference type="SUPFAM" id="SSF55961">
    <property type="entry name" value="Bet v1-like"/>
    <property type="match status" value="1"/>
</dbReference>
<keyword evidence="6" id="KW-1185">Reference proteome</keyword>
<evidence type="ECO:0000256" key="2">
    <source>
        <dbReference type="ARBA" id="ARBA00022821"/>
    </source>
</evidence>
<dbReference type="GO" id="GO:0005634">
    <property type="term" value="C:nucleus"/>
    <property type="evidence" value="ECO:0007669"/>
    <property type="project" value="TreeGrafter"/>
</dbReference>
<dbReference type="PANTHER" id="PTHR31213:SF157">
    <property type="entry name" value="MAJOR ALLERGEN MAL D 1-LIKE"/>
    <property type="match status" value="1"/>
</dbReference>
<sequence>MGVINLSQEFTSPVDAARLFKALIIDSHNLIPRLMPQAIKSIEIIQGDGGAGTIKQINFAEGTRFKYMKNRIDTLDVENLMCKYTLIEGDVLEDKIKSIAYEVRFVPSANGGCVCKMMSEYQAVGDFEINEEEIRGGKERAMGMYKVVEAYLFESPGAYE</sequence>
<keyword evidence="2" id="KW-0611">Plant defense</keyword>